<dbReference type="Pfam" id="PF11979">
    <property type="entry name" value="SARA_C"/>
    <property type="match status" value="1"/>
</dbReference>
<dbReference type="FunFam" id="3.30.500.40:FF:000001">
    <property type="entry name" value="Zinc finger, FYVE domain-containing 9a"/>
    <property type="match status" value="1"/>
</dbReference>
<evidence type="ECO:0000313" key="4">
    <source>
        <dbReference type="Proteomes" id="UP000655588"/>
    </source>
</evidence>
<gene>
    <name evidence="3" type="ORF">E2986_12298</name>
</gene>
<dbReference type="InterPro" id="IPR022557">
    <property type="entry name" value="SARA-like_C"/>
</dbReference>
<dbReference type="Gene3D" id="3.30.1360.220">
    <property type="entry name" value="Domain of unknown function (DUF3480), N-terminal subdomain"/>
    <property type="match status" value="2"/>
</dbReference>
<evidence type="ECO:0000313" key="3">
    <source>
        <dbReference type="EMBL" id="KAF3425185.1"/>
    </source>
</evidence>
<feature type="compositionally biased region" description="Polar residues" evidence="1">
    <location>
        <begin position="20"/>
        <end position="31"/>
    </location>
</feature>
<feature type="region of interest" description="Disordered" evidence="1">
    <location>
        <begin position="1"/>
        <end position="50"/>
    </location>
</feature>
<proteinExistence type="predicted"/>
<comment type="caution">
    <text evidence="3">The sequence shown here is derived from an EMBL/GenBank/DDBJ whole genome shotgun (WGS) entry which is preliminary data.</text>
</comment>
<reference evidence="3" key="1">
    <citation type="submission" date="2019-11" db="EMBL/GenBank/DDBJ databases">
        <title>The nuclear and mitochondrial genomes of Frieseomelitta varia - a highly eusocial stingless bee (Meliponini) with a permanently sterile worker caste.</title>
        <authorList>
            <person name="Freitas F.C.P."/>
            <person name="Lourenco A.P."/>
            <person name="Nunes F.M.F."/>
            <person name="Paschoal A.R."/>
            <person name="Abreu F.C.P."/>
            <person name="Barbin F.O."/>
            <person name="Bataglia L."/>
            <person name="Cardoso-Junior C.A.M."/>
            <person name="Cervoni M.S."/>
            <person name="Silva S.R."/>
            <person name="Dalarmi F."/>
            <person name="Del Lama M.A."/>
            <person name="Depintor T.S."/>
            <person name="Ferreira K.M."/>
            <person name="Goria P.S."/>
            <person name="Jaskot M.C."/>
            <person name="Lago D.C."/>
            <person name="Luna-Lucena D."/>
            <person name="Moda L.M."/>
            <person name="Nascimento L."/>
            <person name="Pedrino M."/>
            <person name="Rabico F.O."/>
            <person name="Sanches F.C."/>
            <person name="Santos D.E."/>
            <person name="Santos C.G."/>
            <person name="Vieira J."/>
            <person name="Lopes T.F."/>
            <person name="Barchuk A.R."/>
            <person name="Hartfelder K."/>
            <person name="Simoes Z.L.P."/>
            <person name="Bitondi M.M.G."/>
            <person name="Pinheiro D.G."/>
        </authorList>
    </citation>
    <scope>NUCLEOTIDE SEQUENCE</scope>
    <source>
        <strain evidence="3">USP_RPSP 00005682</strain>
        <tissue evidence="3">Whole individual</tissue>
    </source>
</reference>
<feature type="domain" description="Smad anchor for receptor activation-like C-terminal" evidence="2">
    <location>
        <begin position="205"/>
        <end position="551"/>
    </location>
</feature>
<dbReference type="Proteomes" id="UP000655588">
    <property type="component" value="Unassembled WGS sequence"/>
</dbReference>
<evidence type="ECO:0000256" key="1">
    <source>
        <dbReference type="SAM" id="MobiDB-lite"/>
    </source>
</evidence>
<sequence length="574" mass="64284">MSWDLKPPYRKSGSKRIPTPGSSAPSTSVKKQNLPRLDPNTESYVPQDPNALPPTVTIHKGQVSYHAVTDENLLYKTLKNECEPPIMFAINRNLYAYVKIVTLNCCVNKTCWNVTSKGLDCVGQDEVILLIEALPDETRVPKDLLLFINQLHLEAMKGRKFPGFSGARRILIHSANIAVLAENYITSRPILNWPSSSQKIHLTLLIIHRWETPWAKVFPLRLVLRLGAEYRYYPCPLFSVRFRDALYFEIGHTVMKVLADFRNFAYTLPSVRGLTIHLRNRMTDVMFPRNRYDQVIKGLNNSNDHVLAYASNFSIAADSHLVCIQTNTGDESTYQTQAISINNNQRTITGTSFIVINGALKSSMGLSAKSSIVEDGLMVEIMPEKMEALKAALKNMQDFSIGCGRQGAPEPDETVNIKWVDNDVQFNLGVKSPIDRQPMDGIPSIRVHNGIDYKGTSRFIRWTEVFIINSDDHPNGVYDPVDINKLSGNIAKATCTALVKLLDLLANAGLTKLGVRTTIHPDNVGYEAGSEGMKLPPIYMKSLDNELIQVLHKAAQSSQDTHTVLELIFYILDD</sequence>
<accession>A0A833VUI9</accession>
<dbReference type="PANTHER" id="PTHR46319">
    <property type="entry name" value="ZINC FINGER FYVE DOMAIN-CONTAINING PROTEIN"/>
    <property type="match status" value="1"/>
</dbReference>
<dbReference type="AlphaFoldDB" id="A0A833VUI9"/>
<evidence type="ECO:0000259" key="2">
    <source>
        <dbReference type="SMART" id="SM01421"/>
    </source>
</evidence>
<dbReference type="GO" id="GO:0031901">
    <property type="term" value="C:early endosome membrane"/>
    <property type="evidence" value="ECO:0007669"/>
    <property type="project" value="TreeGrafter"/>
</dbReference>
<dbReference type="GO" id="GO:0016197">
    <property type="term" value="P:endosomal transport"/>
    <property type="evidence" value="ECO:0007669"/>
    <property type="project" value="TreeGrafter"/>
</dbReference>
<dbReference type="PANTHER" id="PTHR46319:SF3">
    <property type="entry name" value="ZINC FINGER FYVE DOMAIN-CONTAINING PROTEIN"/>
    <property type="match status" value="1"/>
</dbReference>
<dbReference type="SMART" id="SM01421">
    <property type="entry name" value="DUF3480"/>
    <property type="match status" value="1"/>
</dbReference>
<dbReference type="Gene3D" id="3.30.500.40">
    <property type="match status" value="1"/>
</dbReference>
<organism evidence="3 4">
    <name type="scientific">Frieseomelitta varia</name>
    <dbReference type="NCBI Taxonomy" id="561572"/>
    <lineage>
        <taxon>Eukaryota</taxon>
        <taxon>Metazoa</taxon>
        <taxon>Ecdysozoa</taxon>
        <taxon>Arthropoda</taxon>
        <taxon>Hexapoda</taxon>
        <taxon>Insecta</taxon>
        <taxon>Pterygota</taxon>
        <taxon>Neoptera</taxon>
        <taxon>Endopterygota</taxon>
        <taxon>Hymenoptera</taxon>
        <taxon>Apocrita</taxon>
        <taxon>Aculeata</taxon>
        <taxon>Apoidea</taxon>
        <taxon>Anthophila</taxon>
        <taxon>Apidae</taxon>
        <taxon>Frieseomelitta</taxon>
    </lineage>
</organism>
<name>A0A833VUI9_9HYME</name>
<protein>
    <recommendedName>
        <fullName evidence="2">Smad anchor for receptor activation-like C-terminal domain-containing protein</fullName>
    </recommendedName>
</protein>
<keyword evidence="4" id="KW-1185">Reference proteome</keyword>
<dbReference type="EMBL" id="WNWW01000412">
    <property type="protein sequence ID" value="KAF3425185.1"/>
    <property type="molecule type" value="Genomic_DNA"/>
</dbReference>